<proteinExistence type="predicted"/>
<reference evidence="4 5" key="1">
    <citation type="submission" date="2018-07" db="EMBL/GenBank/DDBJ databases">
        <title>a novel species of Sphingomonas isolated from the rhizosphere soil of Araceae plant.</title>
        <authorList>
            <person name="Zhiyong W."/>
            <person name="Qinglan Z."/>
            <person name="Zhiwei F."/>
            <person name="Ding X."/>
            <person name="Gejiao W."/>
            <person name="Shixue Z."/>
        </authorList>
    </citation>
    <scope>NUCLEOTIDE SEQUENCE [LARGE SCALE GENOMIC DNA]</scope>
    <source>
        <strain evidence="4 5">WZY 27</strain>
    </source>
</reference>
<comment type="catalytic activity">
    <reaction evidence="1">
        <text>a beta-lactam + H2O = a substituted beta-amino acid</text>
        <dbReference type="Rhea" id="RHEA:20401"/>
        <dbReference type="ChEBI" id="CHEBI:15377"/>
        <dbReference type="ChEBI" id="CHEBI:35627"/>
        <dbReference type="ChEBI" id="CHEBI:140347"/>
        <dbReference type="EC" id="3.5.2.6"/>
    </reaction>
</comment>
<sequence>MPRLRMSSPGCASPARSSPATIGGSSRRISPRCPAARRWASIGWATAPPTPVAELHGGQAMPLGSGFKLWVLGALAEQIAAGRHKWSDVVPLGTPSLPSGMLQNWPKGAPVTVQTLATLMISISDNTATDTLIGLVGRDAIDAHARAGGLSVPVLTTREAFAIKAEAGLTAAWKAADPARRTTLLRRNAARFAAATLDVAAMTGSPVANGEVEWFASPQAVARQLDRLRRLPDPVVLQILSVSAGAAPAVAVRFAYLGYKGGSEPGVIALNYLARDRNGGWWVISTAWTRPDAAIDGAAFAALAGRALLLVQP</sequence>
<evidence type="ECO:0000313" key="5">
    <source>
        <dbReference type="Proteomes" id="UP000253918"/>
    </source>
</evidence>
<dbReference type="Pfam" id="PF13354">
    <property type="entry name" value="Beta-lactamase2"/>
    <property type="match status" value="1"/>
</dbReference>
<dbReference type="GO" id="GO:0046677">
    <property type="term" value="P:response to antibiotic"/>
    <property type="evidence" value="ECO:0007669"/>
    <property type="project" value="InterPro"/>
</dbReference>
<organism evidence="4 5">
    <name type="scientific">Sphingomonas aracearum</name>
    <dbReference type="NCBI Taxonomy" id="2283317"/>
    <lineage>
        <taxon>Bacteria</taxon>
        <taxon>Pseudomonadati</taxon>
        <taxon>Pseudomonadota</taxon>
        <taxon>Alphaproteobacteria</taxon>
        <taxon>Sphingomonadales</taxon>
        <taxon>Sphingomonadaceae</taxon>
        <taxon>Sphingomonas</taxon>
    </lineage>
</organism>
<evidence type="ECO:0000259" key="3">
    <source>
        <dbReference type="Pfam" id="PF13354"/>
    </source>
</evidence>
<dbReference type="PANTHER" id="PTHR35333">
    <property type="entry name" value="BETA-LACTAMASE"/>
    <property type="match status" value="1"/>
</dbReference>
<dbReference type="OrthoDB" id="108135at2"/>
<dbReference type="InterPro" id="IPR000871">
    <property type="entry name" value="Beta-lactam_class-A"/>
</dbReference>
<feature type="domain" description="Beta-lactamase class A catalytic" evidence="3">
    <location>
        <begin position="54"/>
        <end position="196"/>
    </location>
</feature>
<feature type="compositionally biased region" description="Polar residues" evidence="2">
    <location>
        <begin position="15"/>
        <end position="28"/>
    </location>
</feature>
<comment type="caution">
    <text evidence="4">The sequence shown here is derived from an EMBL/GenBank/DDBJ whole genome shotgun (WGS) entry which is preliminary data.</text>
</comment>
<feature type="region of interest" description="Disordered" evidence="2">
    <location>
        <begin position="1"/>
        <end position="30"/>
    </location>
</feature>
<dbReference type="InterPro" id="IPR012338">
    <property type="entry name" value="Beta-lactam/transpept-like"/>
</dbReference>
<dbReference type="EMBL" id="QQNB01000002">
    <property type="protein sequence ID" value="RDE05258.1"/>
    <property type="molecule type" value="Genomic_DNA"/>
</dbReference>
<protein>
    <recommendedName>
        <fullName evidence="3">Beta-lactamase class A catalytic domain-containing protein</fullName>
    </recommendedName>
</protein>
<dbReference type="SUPFAM" id="SSF56601">
    <property type="entry name" value="beta-lactamase/transpeptidase-like"/>
    <property type="match status" value="1"/>
</dbReference>
<dbReference type="GO" id="GO:0030655">
    <property type="term" value="P:beta-lactam antibiotic catabolic process"/>
    <property type="evidence" value="ECO:0007669"/>
    <property type="project" value="InterPro"/>
</dbReference>
<accession>A0A369VS95</accession>
<dbReference type="AlphaFoldDB" id="A0A369VS95"/>
<evidence type="ECO:0000256" key="1">
    <source>
        <dbReference type="ARBA" id="ARBA00001526"/>
    </source>
</evidence>
<dbReference type="Gene3D" id="3.40.710.10">
    <property type="entry name" value="DD-peptidase/beta-lactamase superfamily"/>
    <property type="match status" value="1"/>
</dbReference>
<gene>
    <name evidence="4" type="ORF">DVW87_08270</name>
</gene>
<dbReference type="Proteomes" id="UP000253918">
    <property type="component" value="Unassembled WGS sequence"/>
</dbReference>
<evidence type="ECO:0000313" key="4">
    <source>
        <dbReference type="EMBL" id="RDE05258.1"/>
    </source>
</evidence>
<evidence type="ECO:0000256" key="2">
    <source>
        <dbReference type="SAM" id="MobiDB-lite"/>
    </source>
</evidence>
<dbReference type="GO" id="GO:0008800">
    <property type="term" value="F:beta-lactamase activity"/>
    <property type="evidence" value="ECO:0007669"/>
    <property type="project" value="UniProtKB-EC"/>
</dbReference>
<keyword evidence="5" id="KW-1185">Reference proteome</keyword>
<dbReference type="PANTHER" id="PTHR35333:SF5">
    <property type="entry name" value="CONSERVED LIPOPROTEIN LPQF-RELATED"/>
    <property type="match status" value="1"/>
</dbReference>
<dbReference type="InterPro" id="IPR045155">
    <property type="entry name" value="Beta-lactam_cat"/>
</dbReference>
<name>A0A369VS95_9SPHN</name>